<sequence>MFMFTGVRRRDLLTEGMVNTFTCLQCRRKGPANRKMDSCMFTCYWSRRRGPANRKKGSCLHVYWSRRRDLLAEREWFMHVAYFTAVGEQDLLTKKETSSCMFMFTLLGEDLLTKEWIHTIYMFTGVEIC</sequence>
<accession>A0A4Y2P4C6</accession>
<dbReference type="EMBL" id="BGPR01010370">
    <property type="protein sequence ID" value="GBN45849.1"/>
    <property type="molecule type" value="Genomic_DNA"/>
</dbReference>
<dbReference type="AlphaFoldDB" id="A0A4Y2P4C6"/>
<evidence type="ECO:0000313" key="1">
    <source>
        <dbReference type="EMBL" id="GBN45849.1"/>
    </source>
</evidence>
<evidence type="ECO:0000313" key="2">
    <source>
        <dbReference type="Proteomes" id="UP000499080"/>
    </source>
</evidence>
<organism evidence="1 2">
    <name type="scientific">Araneus ventricosus</name>
    <name type="common">Orbweaver spider</name>
    <name type="synonym">Epeira ventricosa</name>
    <dbReference type="NCBI Taxonomy" id="182803"/>
    <lineage>
        <taxon>Eukaryota</taxon>
        <taxon>Metazoa</taxon>
        <taxon>Ecdysozoa</taxon>
        <taxon>Arthropoda</taxon>
        <taxon>Chelicerata</taxon>
        <taxon>Arachnida</taxon>
        <taxon>Araneae</taxon>
        <taxon>Araneomorphae</taxon>
        <taxon>Entelegynae</taxon>
        <taxon>Araneoidea</taxon>
        <taxon>Araneidae</taxon>
        <taxon>Araneus</taxon>
    </lineage>
</organism>
<dbReference type="Proteomes" id="UP000499080">
    <property type="component" value="Unassembled WGS sequence"/>
</dbReference>
<reference evidence="1 2" key="1">
    <citation type="journal article" date="2019" name="Sci. Rep.">
        <title>Orb-weaving spider Araneus ventricosus genome elucidates the spidroin gene catalogue.</title>
        <authorList>
            <person name="Kono N."/>
            <person name="Nakamura H."/>
            <person name="Ohtoshi R."/>
            <person name="Moran D.A.P."/>
            <person name="Shinohara A."/>
            <person name="Yoshida Y."/>
            <person name="Fujiwara M."/>
            <person name="Mori M."/>
            <person name="Tomita M."/>
            <person name="Arakawa K."/>
        </authorList>
    </citation>
    <scope>NUCLEOTIDE SEQUENCE [LARGE SCALE GENOMIC DNA]</scope>
</reference>
<gene>
    <name evidence="1" type="ORF">AVEN_188903_1</name>
</gene>
<protein>
    <submittedName>
        <fullName evidence="1">Uncharacterized protein</fullName>
    </submittedName>
</protein>
<comment type="caution">
    <text evidence="1">The sequence shown here is derived from an EMBL/GenBank/DDBJ whole genome shotgun (WGS) entry which is preliminary data.</text>
</comment>
<proteinExistence type="predicted"/>
<name>A0A4Y2P4C6_ARAVE</name>
<keyword evidence="2" id="KW-1185">Reference proteome</keyword>